<dbReference type="AlphaFoldDB" id="A0A1I2DU05"/>
<reference evidence="2 3" key="1">
    <citation type="submission" date="2016-10" db="EMBL/GenBank/DDBJ databases">
        <authorList>
            <person name="Varghese N."/>
            <person name="Submissions S."/>
        </authorList>
    </citation>
    <scope>NUCLEOTIDE SEQUENCE [LARGE SCALE GENOMIC DNA]</scope>
    <source>
        <strain evidence="3">YIM D21,KCTC 23444,ACCC 10710</strain>
    </source>
</reference>
<proteinExistence type="predicted"/>
<dbReference type="EMBL" id="FOMS01000018">
    <property type="protein sequence ID" value="SFE83947.1"/>
    <property type="molecule type" value="Genomic_DNA"/>
</dbReference>
<dbReference type="CDD" id="cd12108">
    <property type="entry name" value="Hr-like"/>
    <property type="match status" value="1"/>
</dbReference>
<sequence>MDSEDDLALGRREGLPDALRALLEAYPRDSWEAHPGFGGLVEFWLERHLMFRKLCAMLREDAEGAVDGRLAPETQQGRLARYGTMLVNELHGHHQIEDHHYFPALSGLEPQLVRGFTLLDGDHHAMDGLLDRFAKAGNAVLQGQGEVGPFREEVLSFEAMLDRHLVDEEELIVPVILKHGAGGLQ</sequence>
<dbReference type="InterPro" id="IPR012312">
    <property type="entry name" value="Hemerythrin-like"/>
</dbReference>
<dbReference type="RefSeq" id="WP_149758533.1">
    <property type="nucleotide sequence ID" value="NZ_FOMS01000018.1"/>
</dbReference>
<accession>A0A1I2DU05</accession>
<dbReference type="Proteomes" id="UP000325289">
    <property type="component" value="Unassembled WGS sequence"/>
</dbReference>
<feature type="domain" description="Hemerythrin-like" evidence="1">
    <location>
        <begin position="41"/>
        <end position="175"/>
    </location>
</feature>
<dbReference type="OrthoDB" id="6077989at2"/>
<protein>
    <submittedName>
        <fullName evidence="2">Hemerythrin HHE cation binding domain-containing protein</fullName>
    </submittedName>
</protein>
<dbReference type="Pfam" id="PF01814">
    <property type="entry name" value="Hemerythrin"/>
    <property type="match status" value="1"/>
</dbReference>
<organism evidence="2 3">
    <name type="scientific">Roseivivax sediminis</name>
    <dbReference type="NCBI Taxonomy" id="936889"/>
    <lineage>
        <taxon>Bacteria</taxon>
        <taxon>Pseudomonadati</taxon>
        <taxon>Pseudomonadota</taxon>
        <taxon>Alphaproteobacteria</taxon>
        <taxon>Rhodobacterales</taxon>
        <taxon>Roseobacteraceae</taxon>
        <taxon>Roseivivax</taxon>
    </lineage>
</organism>
<name>A0A1I2DU05_9RHOB</name>
<evidence type="ECO:0000259" key="1">
    <source>
        <dbReference type="Pfam" id="PF01814"/>
    </source>
</evidence>
<evidence type="ECO:0000313" key="2">
    <source>
        <dbReference type="EMBL" id="SFE83947.1"/>
    </source>
</evidence>
<dbReference type="Gene3D" id="1.20.120.520">
    <property type="entry name" value="nmb1532 protein domain like"/>
    <property type="match status" value="1"/>
</dbReference>
<evidence type="ECO:0000313" key="3">
    <source>
        <dbReference type="Proteomes" id="UP000325289"/>
    </source>
</evidence>
<gene>
    <name evidence="2" type="ORF">SAMN04515678_11858</name>
</gene>
<keyword evidence="3" id="KW-1185">Reference proteome</keyword>